<evidence type="ECO:0000256" key="11">
    <source>
        <dbReference type="ARBA" id="ARBA00022982"/>
    </source>
</evidence>
<dbReference type="CDD" id="cd04212">
    <property type="entry name" value="CuRO_UO_II"/>
    <property type="match status" value="1"/>
</dbReference>
<dbReference type="PROSITE" id="PS50857">
    <property type="entry name" value="COX2_CUA"/>
    <property type="match status" value="1"/>
</dbReference>
<keyword evidence="10" id="KW-0732">Signal</keyword>
<comment type="function">
    <text evidence="17">Catalyzes quinol oxidation with the concomitant reduction of oxygen to water. Subunit II transfers the electrons from a quinol to the binuclear center of the catalytic subunit I.</text>
</comment>
<comment type="similarity">
    <text evidence="3 17 18">Belongs to the cytochrome c oxidase subunit 2 family.</text>
</comment>
<keyword evidence="9" id="KW-0479">Metal-binding</keyword>
<dbReference type="InterPro" id="IPR008972">
    <property type="entry name" value="Cupredoxin"/>
</dbReference>
<feature type="transmembrane region" description="Helical" evidence="19">
    <location>
        <begin position="51"/>
        <end position="70"/>
    </location>
</feature>
<keyword evidence="13 17" id="KW-0560">Oxidoreductase</keyword>
<accession>A0AAW6SYE9</accession>
<keyword evidence="6 17" id="KW-1003">Cell membrane</keyword>
<gene>
    <name evidence="22" type="primary">qoxA</name>
    <name evidence="22" type="ORF">P5X88_12495</name>
</gene>
<dbReference type="InterPro" id="IPR036257">
    <property type="entry name" value="Cyt_c_oxidase_su2_TM_sf"/>
</dbReference>
<dbReference type="EC" id="1.10.3.-" evidence="17"/>
<evidence type="ECO:0000256" key="10">
    <source>
        <dbReference type="ARBA" id="ARBA00022729"/>
    </source>
</evidence>
<dbReference type="PROSITE" id="PS51257">
    <property type="entry name" value="PROKAR_LIPOPROTEIN"/>
    <property type="match status" value="1"/>
</dbReference>
<evidence type="ECO:0000256" key="16">
    <source>
        <dbReference type="ARBA" id="ARBA00024688"/>
    </source>
</evidence>
<dbReference type="NCBIfam" id="TIGR01432">
    <property type="entry name" value="QOXA"/>
    <property type="match status" value="1"/>
</dbReference>
<evidence type="ECO:0000256" key="9">
    <source>
        <dbReference type="ARBA" id="ARBA00022723"/>
    </source>
</evidence>
<evidence type="ECO:0000256" key="19">
    <source>
        <dbReference type="SAM" id="Phobius"/>
    </source>
</evidence>
<dbReference type="EMBL" id="JAROYP010000006">
    <property type="protein sequence ID" value="MDH5161761.1"/>
    <property type="molecule type" value="Genomic_DNA"/>
</dbReference>
<evidence type="ECO:0000256" key="4">
    <source>
        <dbReference type="ARBA" id="ARBA00016131"/>
    </source>
</evidence>
<dbReference type="PANTHER" id="PTHR22888">
    <property type="entry name" value="CYTOCHROME C OXIDASE, SUBUNIT II"/>
    <property type="match status" value="1"/>
</dbReference>
<dbReference type="PIRSF" id="PIRSF000292">
    <property type="entry name" value="Ubi_od_II"/>
    <property type="match status" value="1"/>
</dbReference>
<dbReference type="GO" id="GO:0042773">
    <property type="term" value="P:ATP synthesis coupled electron transport"/>
    <property type="evidence" value="ECO:0007669"/>
    <property type="project" value="TreeGrafter"/>
</dbReference>
<evidence type="ECO:0000256" key="12">
    <source>
        <dbReference type="ARBA" id="ARBA00022989"/>
    </source>
</evidence>
<dbReference type="InterPro" id="IPR006332">
    <property type="entry name" value="QoxA"/>
</dbReference>
<dbReference type="Proteomes" id="UP001159179">
    <property type="component" value="Unassembled WGS sequence"/>
</dbReference>
<evidence type="ECO:0000256" key="7">
    <source>
        <dbReference type="ARBA" id="ARBA00022660"/>
    </source>
</evidence>
<dbReference type="InterPro" id="IPR014222">
    <property type="entry name" value="Cyt_c_oxidase_su2"/>
</dbReference>
<evidence type="ECO:0000256" key="1">
    <source>
        <dbReference type="ARBA" id="ARBA00000725"/>
    </source>
</evidence>
<evidence type="ECO:0000256" key="6">
    <source>
        <dbReference type="ARBA" id="ARBA00022475"/>
    </source>
</evidence>
<dbReference type="InterPro" id="IPR045187">
    <property type="entry name" value="CcO_II"/>
</dbReference>
<reference evidence="22" key="1">
    <citation type="submission" date="2023-03" db="EMBL/GenBank/DDBJ databases">
        <title>Bacterial isolates from washroom surfaces on a university campus.</title>
        <authorList>
            <person name="Holman D.B."/>
            <person name="Gzyl K.E."/>
            <person name="Taheri A.E."/>
        </authorList>
    </citation>
    <scope>NUCLEOTIDE SEQUENCE</scope>
    <source>
        <strain evidence="22">RD03</strain>
    </source>
</reference>
<dbReference type="GO" id="GO:0005507">
    <property type="term" value="F:copper ion binding"/>
    <property type="evidence" value="ECO:0007669"/>
    <property type="project" value="InterPro"/>
</dbReference>
<dbReference type="Pfam" id="PF00116">
    <property type="entry name" value="COX2"/>
    <property type="match status" value="1"/>
</dbReference>
<evidence type="ECO:0000256" key="14">
    <source>
        <dbReference type="ARBA" id="ARBA00023008"/>
    </source>
</evidence>
<comment type="function">
    <text evidence="16">Subunits I and II form the functional core of the enzyme complex. Electrons originating in cytochrome c are transferred via heme a and Cu(A) to the binuclear center formed by heme a3 and Cu(B).</text>
</comment>
<keyword evidence="7 17" id="KW-0679">Respiratory chain</keyword>
<keyword evidence="12 19" id="KW-1133">Transmembrane helix</keyword>
<dbReference type="GO" id="GO:0009486">
    <property type="term" value="F:cytochrome bo3 ubiquinol oxidase activity"/>
    <property type="evidence" value="ECO:0007669"/>
    <property type="project" value="InterPro"/>
</dbReference>
<comment type="caution">
    <text evidence="22">The sequence shown here is derived from an EMBL/GenBank/DDBJ whole genome shotgun (WGS) entry which is preliminary data.</text>
</comment>
<evidence type="ECO:0000259" key="21">
    <source>
        <dbReference type="PROSITE" id="PS50999"/>
    </source>
</evidence>
<dbReference type="PRINTS" id="PR01166">
    <property type="entry name" value="CYCOXIDASEII"/>
</dbReference>
<keyword evidence="15 17" id="KW-0472">Membrane</keyword>
<dbReference type="GO" id="GO:0016682">
    <property type="term" value="F:oxidoreductase activity, acting on diphenols and related substances as donors, oxygen as acceptor"/>
    <property type="evidence" value="ECO:0007669"/>
    <property type="project" value="InterPro"/>
</dbReference>
<dbReference type="SUPFAM" id="SSF81464">
    <property type="entry name" value="Cytochrome c oxidase subunit II-like, transmembrane region"/>
    <property type="match status" value="1"/>
</dbReference>
<evidence type="ECO:0000256" key="15">
    <source>
        <dbReference type="ARBA" id="ARBA00023136"/>
    </source>
</evidence>
<dbReference type="InterPro" id="IPR011759">
    <property type="entry name" value="Cyt_c_oxidase_su2_TM_dom"/>
</dbReference>
<dbReference type="PANTHER" id="PTHR22888:SF18">
    <property type="entry name" value="CYTOCHROME BO(3) UBIQUINOL OXIDASE SUBUNIT 2"/>
    <property type="match status" value="1"/>
</dbReference>
<feature type="domain" description="Cytochrome oxidase subunit II transmembrane region profile" evidence="21">
    <location>
        <begin position="24"/>
        <end position="122"/>
    </location>
</feature>
<dbReference type="PROSITE" id="PS50999">
    <property type="entry name" value="COX2_TM"/>
    <property type="match status" value="1"/>
</dbReference>
<comment type="catalytic activity">
    <reaction evidence="1 17">
        <text>2 a quinol + O2 = 2 a quinone + 2 H2O</text>
        <dbReference type="Rhea" id="RHEA:55376"/>
        <dbReference type="ChEBI" id="CHEBI:15377"/>
        <dbReference type="ChEBI" id="CHEBI:15379"/>
        <dbReference type="ChEBI" id="CHEBI:24646"/>
        <dbReference type="ChEBI" id="CHEBI:132124"/>
    </reaction>
</comment>
<organism evidence="22 23">
    <name type="scientific">Heyndrickxia oleronia</name>
    <dbReference type="NCBI Taxonomy" id="38875"/>
    <lineage>
        <taxon>Bacteria</taxon>
        <taxon>Bacillati</taxon>
        <taxon>Bacillota</taxon>
        <taxon>Bacilli</taxon>
        <taxon>Bacillales</taxon>
        <taxon>Bacillaceae</taxon>
        <taxon>Heyndrickxia</taxon>
    </lineage>
</organism>
<evidence type="ECO:0000256" key="13">
    <source>
        <dbReference type="ARBA" id="ARBA00023002"/>
    </source>
</evidence>
<dbReference type="InterPro" id="IPR006333">
    <property type="entry name" value="Cyt_o_ubiquinol_oxidase_su2"/>
</dbReference>
<evidence type="ECO:0000313" key="22">
    <source>
        <dbReference type="EMBL" id="MDH5161761.1"/>
    </source>
</evidence>
<dbReference type="AlphaFoldDB" id="A0AAW6SYE9"/>
<evidence type="ECO:0000256" key="5">
    <source>
        <dbReference type="ARBA" id="ARBA00022448"/>
    </source>
</evidence>
<evidence type="ECO:0000256" key="17">
    <source>
        <dbReference type="PIRNR" id="PIRNR000292"/>
    </source>
</evidence>
<dbReference type="Gene3D" id="2.60.40.420">
    <property type="entry name" value="Cupredoxins - blue copper proteins"/>
    <property type="match status" value="1"/>
</dbReference>
<evidence type="ECO:0000256" key="18">
    <source>
        <dbReference type="RuleBase" id="RU000456"/>
    </source>
</evidence>
<dbReference type="Gene3D" id="1.10.287.90">
    <property type="match status" value="1"/>
</dbReference>
<name>A0AAW6SYE9_9BACI</name>
<dbReference type="Pfam" id="PF02790">
    <property type="entry name" value="COX2_TM"/>
    <property type="match status" value="1"/>
</dbReference>
<evidence type="ECO:0000259" key="20">
    <source>
        <dbReference type="PROSITE" id="PS50857"/>
    </source>
</evidence>
<keyword evidence="5 17" id="KW-0813">Transport</keyword>
<keyword evidence="14" id="KW-0186">Copper</keyword>
<evidence type="ECO:0000256" key="2">
    <source>
        <dbReference type="ARBA" id="ARBA00004651"/>
    </source>
</evidence>
<dbReference type="InterPro" id="IPR002429">
    <property type="entry name" value="CcO_II-like_C"/>
</dbReference>
<feature type="transmembrane region" description="Helical" evidence="19">
    <location>
        <begin position="91"/>
        <end position="112"/>
    </location>
</feature>
<keyword evidence="11 17" id="KW-0249">Electron transport</keyword>
<sequence>MRAKKLPWKIVSLVLLSSIFLLSGCDTSKIAVLNPQGPVAQKQYDLIVYSFWLMMIILVVVLGLFIFMVYKYREKRLAADYMPPDQHGNKWLEIIWTAIPIVIIIAVAIPTVKANYQLEDIPKGYEDKKPIVINVTSADWKWIFSYPEQGIETVNYVNIPEDTPVKFQLTSAGTMASFWVPELGGQKYTMPNHSMELILLADKPGSYLGRNANFNGEGFAHMDFEVLSQTQKDFDQWVKDVKKSAPALTKADYNKILKPGVVGRMTYTGTHLPWVKTPHQHGMMEKKETNQEHDMKDMDMDMDMDMDGMDMSEHQH</sequence>
<evidence type="ECO:0000256" key="3">
    <source>
        <dbReference type="ARBA" id="ARBA00007866"/>
    </source>
</evidence>
<dbReference type="RefSeq" id="WP_280616874.1">
    <property type="nucleotide sequence ID" value="NZ_JAROYP010000006.1"/>
</dbReference>
<dbReference type="GO" id="GO:0004129">
    <property type="term" value="F:cytochrome-c oxidase activity"/>
    <property type="evidence" value="ECO:0007669"/>
    <property type="project" value="UniProtKB-UniRule"/>
</dbReference>
<dbReference type="GO" id="GO:0005886">
    <property type="term" value="C:plasma membrane"/>
    <property type="evidence" value="ECO:0007669"/>
    <property type="project" value="UniProtKB-SubCell"/>
</dbReference>
<feature type="domain" description="Cytochrome oxidase subunit II copper A binding" evidence="20">
    <location>
        <begin position="128"/>
        <end position="240"/>
    </location>
</feature>
<comment type="subcellular location">
    <subcellularLocation>
        <location evidence="2 18">Cell membrane</location>
        <topology evidence="2 18">Multi-pass membrane protein</topology>
    </subcellularLocation>
</comment>
<evidence type="ECO:0000256" key="8">
    <source>
        <dbReference type="ARBA" id="ARBA00022692"/>
    </source>
</evidence>
<dbReference type="InterPro" id="IPR034227">
    <property type="entry name" value="CuRO_UO_II"/>
</dbReference>
<dbReference type="NCBIfam" id="TIGR02866">
    <property type="entry name" value="CoxB"/>
    <property type="match status" value="1"/>
</dbReference>
<keyword evidence="8 18" id="KW-0812">Transmembrane</keyword>
<proteinExistence type="inferred from homology"/>
<dbReference type="SUPFAM" id="SSF49503">
    <property type="entry name" value="Cupredoxins"/>
    <property type="match status" value="1"/>
</dbReference>
<evidence type="ECO:0000313" key="23">
    <source>
        <dbReference type="Proteomes" id="UP001159179"/>
    </source>
</evidence>
<protein>
    <recommendedName>
        <fullName evidence="4 17">Quinol oxidase subunit 2</fullName>
        <ecNumber evidence="17">1.10.3.-</ecNumber>
    </recommendedName>
</protein>